<dbReference type="CDD" id="cd02440">
    <property type="entry name" value="AdoMet_MTases"/>
    <property type="match status" value="1"/>
</dbReference>
<evidence type="ECO:0000259" key="1">
    <source>
        <dbReference type="Pfam" id="PF08241"/>
    </source>
</evidence>
<dbReference type="Pfam" id="PF08241">
    <property type="entry name" value="Methyltransf_11"/>
    <property type="match status" value="1"/>
</dbReference>
<gene>
    <name evidence="2" type="ORF">SAY89_13140</name>
</gene>
<dbReference type="PANTHER" id="PTHR10259">
    <property type="entry name" value="THIOPURINE S-METHYLTRANSFERASE"/>
    <property type="match status" value="1"/>
</dbReference>
<reference evidence="2" key="1">
    <citation type="submission" date="2023-11" db="EMBL/GenBank/DDBJ databases">
        <title>Genome sequence of Cyanobacterium aponinum BCRC AL20115.</title>
        <authorList>
            <person name="Chang H.-Y."/>
            <person name="Lin K.-M."/>
            <person name="Hsueh H.-T."/>
            <person name="Chu H.-A."/>
            <person name="Kuo C.-H."/>
        </authorList>
    </citation>
    <scope>NUCLEOTIDE SEQUENCE</scope>
    <source>
        <strain evidence="2">AL20115</strain>
    </source>
</reference>
<sequence length="222" mass="25601">MSSEAKKQTINDLVEKHLSNNQPSAWFEELYASAKSNPSYIPWAKLEANSHLREWLKNHQVIKKNEQLTAVVIGCGLGDDAELLQETGFQVTAFDVSPTAINWCRQRFPNTKVNYVCEDIFQLPRIWEKQFDFVWECRTIQALPLEVRENAINAVVSLVKVTGTLLMFTHYHTEKKPPSGPPWALSENDLDYFIRLGLKENKRSIDFLHEGKTNTLLLEYSF</sequence>
<dbReference type="InterPro" id="IPR029063">
    <property type="entry name" value="SAM-dependent_MTases_sf"/>
</dbReference>
<dbReference type="GO" id="GO:0008119">
    <property type="term" value="F:thiopurine S-methyltransferase activity"/>
    <property type="evidence" value="ECO:0007669"/>
    <property type="project" value="TreeGrafter"/>
</dbReference>
<keyword evidence="2" id="KW-0489">Methyltransferase</keyword>
<keyword evidence="2" id="KW-0808">Transferase</keyword>
<dbReference type="EC" id="2.1.-.-" evidence="2"/>
<dbReference type="InterPro" id="IPR013216">
    <property type="entry name" value="Methyltransf_11"/>
</dbReference>
<feature type="domain" description="Methyltransferase type 11" evidence="1">
    <location>
        <begin position="73"/>
        <end position="166"/>
    </location>
</feature>
<proteinExistence type="predicted"/>
<evidence type="ECO:0000313" key="2">
    <source>
        <dbReference type="EMBL" id="WPF87738.1"/>
    </source>
</evidence>
<dbReference type="SUPFAM" id="SSF53335">
    <property type="entry name" value="S-adenosyl-L-methionine-dependent methyltransferases"/>
    <property type="match status" value="1"/>
</dbReference>
<protein>
    <submittedName>
        <fullName evidence="2">Class I SAM-dependent methyltransferase</fullName>
        <ecNumber evidence="2">2.1.-.-</ecNumber>
    </submittedName>
</protein>
<dbReference type="GO" id="GO:0032259">
    <property type="term" value="P:methylation"/>
    <property type="evidence" value="ECO:0007669"/>
    <property type="project" value="UniProtKB-KW"/>
</dbReference>
<dbReference type="RefSeq" id="WP_190362193.1">
    <property type="nucleotide sequence ID" value="NZ_CP138348.1"/>
</dbReference>
<dbReference type="PANTHER" id="PTHR10259:SF11">
    <property type="entry name" value="THIOPURINE S-METHYLTRANSFERASE"/>
    <property type="match status" value="1"/>
</dbReference>
<organism evidence="2">
    <name type="scientific">Cyanobacterium aponinum AL20115</name>
    <dbReference type="NCBI Taxonomy" id="3090662"/>
    <lineage>
        <taxon>Bacteria</taxon>
        <taxon>Bacillati</taxon>
        <taxon>Cyanobacteriota</taxon>
        <taxon>Cyanophyceae</taxon>
        <taxon>Oscillatoriophycideae</taxon>
        <taxon>Chroococcales</taxon>
        <taxon>Geminocystaceae</taxon>
        <taxon>Cyanobacterium</taxon>
    </lineage>
</organism>
<name>A0AAF0Z992_9CHRO</name>
<dbReference type="Gene3D" id="3.40.50.150">
    <property type="entry name" value="Vaccinia Virus protein VP39"/>
    <property type="match status" value="1"/>
</dbReference>
<dbReference type="AlphaFoldDB" id="A0AAF0Z992"/>
<accession>A0AAF0Z992</accession>
<dbReference type="EMBL" id="CP138348">
    <property type="protein sequence ID" value="WPF87738.1"/>
    <property type="molecule type" value="Genomic_DNA"/>
</dbReference>